<accession>A0A1F7ZYH4</accession>
<dbReference type="EMBL" id="LYCR01000054">
    <property type="protein sequence ID" value="OGM44513.1"/>
    <property type="molecule type" value="Genomic_DNA"/>
</dbReference>
<evidence type="ECO:0000313" key="4">
    <source>
        <dbReference type="Proteomes" id="UP000179179"/>
    </source>
</evidence>
<organism evidence="3 4">
    <name type="scientific">Aspergillus bombycis</name>
    <dbReference type="NCBI Taxonomy" id="109264"/>
    <lineage>
        <taxon>Eukaryota</taxon>
        <taxon>Fungi</taxon>
        <taxon>Dikarya</taxon>
        <taxon>Ascomycota</taxon>
        <taxon>Pezizomycotina</taxon>
        <taxon>Eurotiomycetes</taxon>
        <taxon>Eurotiomycetidae</taxon>
        <taxon>Eurotiales</taxon>
        <taxon>Aspergillaceae</taxon>
        <taxon>Aspergillus</taxon>
    </lineage>
</organism>
<dbReference type="GeneID" id="34450162"/>
<feature type="compositionally biased region" description="Polar residues" evidence="2">
    <location>
        <begin position="469"/>
        <end position="484"/>
    </location>
</feature>
<keyword evidence="4" id="KW-1185">Reference proteome</keyword>
<proteinExistence type="predicted"/>
<evidence type="ECO:0008006" key="5">
    <source>
        <dbReference type="Google" id="ProtNLM"/>
    </source>
</evidence>
<dbReference type="RefSeq" id="XP_022388230.1">
    <property type="nucleotide sequence ID" value="XM_022533901.1"/>
</dbReference>
<sequence>MGPKDKSKDKSFWSSIKALQTAVEDTINHSKSFKTHEELQQKITQLEDELKAAYSTIADNKRQLEEERQKRQTLLNEKTYLNNYVEERIRGWSEKEKELLTQLQKTKEDAEASANTKLHDLETNVRNQAEQLRRVRTELEERDTAIMGLQGRLTQSQQEVQELKRATQLEDFGPDLVQNIKELEAALHDIVQRYFYKSFPSDTSQMITTIQQVQWKGSTTPNPFSMFPIPAIVHSKKLRASCVQSIISSHLSRNIFQPLRLEVPASRLPMGYALDYCDQITSQEKALLRALLVKVFESDERRQVDEDIESVVSEVVHIVEPLLETGCIAFEEDLRHFLQDAADLWGKVQQSSKWVTTVSDGHLSAEAGRSNNGKGTELRGHPVLVLFPHFITPEESLPLHRGSMLQADSESIGQAPSRWLDVERTTSNEGSAVILREVPRYNYSVPESAKNEKSFTQHLNTRKRHESQTRQSRASRGNSISRGC</sequence>
<feature type="coiled-coil region" evidence="1">
    <location>
        <begin position="29"/>
        <end position="166"/>
    </location>
</feature>
<gene>
    <name evidence="3" type="ORF">ABOM_006772</name>
</gene>
<name>A0A1F7ZYH4_9EURO</name>
<evidence type="ECO:0000313" key="3">
    <source>
        <dbReference type="EMBL" id="OGM44513.1"/>
    </source>
</evidence>
<evidence type="ECO:0000256" key="1">
    <source>
        <dbReference type="SAM" id="Coils"/>
    </source>
</evidence>
<protein>
    <recommendedName>
        <fullName evidence="5">MEI5 protein</fullName>
    </recommendedName>
</protein>
<feature type="region of interest" description="Disordered" evidence="2">
    <location>
        <begin position="446"/>
        <end position="484"/>
    </location>
</feature>
<dbReference type="OrthoDB" id="4464330at2759"/>
<reference evidence="3 4" key="1">
    <citation type="journal article" date="2016" name="Genome Biol. Evol.">
        <title>Draft genome sequence of an aflatoxigenic Aspergillus species, A. bombycis.</title>
        <authorList>
            <person name="Moore G.G."/>
            <person name="Mack B.M."/>
            <person name="Beltz S.B."/>
            <person name="Gilbert M.K."/>
        </authorList>
    </citation>
    <scope>NUCLEOTIDE SEQUENCE [LARGE SCALE GENOMIC DNA]</scope>
    <source>
        <strain evidence="4">NRRL 26010</strain>
    </source>
</reference>
<dbReference type="Proteomes" id="UP000179179">
    <property type="component" value="Unassembled WGS sequence"/>
</dbReference>
<dbReference type="AlphaFoldDB" id="A0A1F7ZYH4"/>
<evidence type="ECO:0000256" key="2">
    <source>
        <dbReference type="SAM" id="MobiDB-lite"/>
    </source>
</evidence>
<comment type="caution">
    <text evidence="3">The sequence shown here is derived from an EMBL/GenBank/DDBJ whole genome shotgun (WGS) entry which is preliminary data.</text>
</comment>
<keyword evidence="1" id="KW-0175">Coiled coil</keyword>